<evidence type="ECO:0000313" key="3">
    <source>
        <dbReference type="Proteomes" id="UP000677082"/>
    </source>
</evidence>
<sequence length="228" mass="22856">MTSTETPAQRSLLSRRTTLLAAATVLVGAAAAGLTARSDTGFRDVLEPVQIAMSVLVPFFGVLAVTGLHGPPAPRPDADRRLTPRLVTAVGLAAGFALSGVLLAAVATGLAGGGWPPASRTAALLVGAVLVQVIAQLVGTGCGLLLRRPGVAMAATIVVPMGVTGLLGAIDSGGGLVRWFTPYGNAQALLAGEPTAALGVVVLLWCVTPNVVGAVSRARPHRAVPDRA</sequence>
<proteinExistence type="predicted"/>
<comment type="caution">
    <text evidence="2">The sequence shown here is derived from an EMBL/GenBank/DDBJ whole genome shotgun (WGS) entry which is preliminary data.</text>
</comment>
<keyword evidence="3" id="KW-1185">Reference proteome</keyword>
<name>A0A919T3T5_9ACTN</name>
<dbReference type="PROSITE" id="PS51318">
    <property type="entry name" value="TAT"/>
    <property type="match status" value="1"/>
</dbReference>
<dbReference type="InterPro" id="IPR006311">
    <property type="entry name" value="TAT_signal"/>
</dbReference>
<protein>
    <submittedName>
        <fullName evidence="2">Uncharacterized protein</fullName>
    </submittedName>
</protein>
<accession>A0A919T3T5</accession>
<dbReference type="EMBL" id="BOQN01000002">
    <property type="protein sequence ID" value="GIM88378.1"/>
    <property type="molecule type" value="Genomic_DNA"/>
</dbReference>
<dbReference type="RefSeq" id="WP_213004366.1">
    <property type="nucleotide sequence ID" value="NZ_BOQN01000002.1"/>
</dbReference>
<dbReference type="Proteomes" id="UP000677082">
    <property type="component" value="Unassembled WGS sequence"/>
</dbReference>
<feature type="transmembrane region" description="Helical" evidence="1">
    <location>
        <begin position="122"/>
        <end position="146"/>
    </location>
</feature>
<reference evidence="2 3" key="1">
    <citation type="submission" date="2021-03" db="EMBL/GenBank/DDBJ databases">
        <title>Whole genome shotgun sequence of Actinoplanes toevensis NBRC 105298.</title>
        <authorList>
            <person name="Komaki H."/>
            <person name="Tamura T."/>
        </authorList>
    </citation>
    <scope>NUCLEOTIDE SEQUENCE [LARGE SCALE GENOMIC DNA]</scope>
    <source>
        <strain evidence="2 3">NBRC 105298</strain>
    </source>
</reference>
<evidence type="ECO:0000256" key="1">
    <source>
        <dbReference type="SAM" id="Phobius"/>
    </source>
</evidence>
<feature type="transmembrane region" description="Helical" evidence="1">
    <location>
        <begin position="151"/>
        <end position="170"/>
    </location>
</feature>
<feature type="transmembrane region" description="Helical" evidence="1">
    <location>
        <begin position="89"/>
        <end position="110"/>
    </location>
</feature>
<gene>
    <name evidence="2" type="ORF">Ato02nite_001710</name>
</gene>
<organism evidence="2 3">
    <name type="scientific">Paractinoplanes toevensis</name>
    <dbReference type="NCBI Taxonomy" id="571911"/>
    <lineage>
        <taxon>Bacteria</taxon>
        <taxon>Bacillati</taxon>
        <taxon>Actinomycetota</taxon>
        <taxon>Actinomycetes</taxon>
        <taxon>Micromonosporales</taxon>
        <taxon>Micromonosporaceae</taxon>
        <taxon>Paractinoplanes</taxon>
    </lineage>
</organism>
<keyword evidence="1" id="KW-0812">Transmembrane</keyword>
<feature type="transmembrane region" description="Helical" evidence="1">
    <location>
        <begin position="48"/>
        <end position="68"/>
    </location>
</feature>
<feature type="transmembrane region" description="Helical" evidence="1">
    <location>
        <begin position="190"/>
        <end position="212"/>
    </location>
</feature>
<dbReference type="AlphaFoldDB" id="A0A919T3T5"/>
<evidence type="ECO:0000313" key="2">
    <source>
        <dbReference type="EMBL" id="GIM88378.1"/>
    </source>
</evidence>
<keyword evidence="1" id="KW-0472">Membrane</keyword>
<keyword evidence="1" id="KW-1133">Transmembrane helix</keyword>